<dbReference type="RefSeq" id="WP_092711561.1">
    <property type="nucleotide sequence ID" value="NZ_FMAG01000003.1"/>
</dbReference>
<dbReference type="PANTHER" id="PTHR46796:SF2">
    <property type="entry name" value="TRANSCRIPTIONAL REGULATORY PROTEIN"/>
    <property type="match status" value="1"/>
</dbReference>
<keyword evidence="3" id="KW-0804">Transcription</keyword>
<dbReference type="Pfam" id="PF12833">
    <property type="entry name" value="HTH_18"/>
    <property type="match status" value="1"/>
</dbReference>
<evidence type="ECO:0000256" key="1">
    <source>
        <dbReference type="ARBA" id="ARBA00023015"/>
    </source>
</evidence>
<proteinExistence type="predicted"/>
<dbReference type="InterPro" id="IPR014710">
    <property type="entry name" value="RmlC-like_jellyroll"/>
</dbReference>
<dbReference type="SUPFAM" id="SSF51215">
    <property type="entry name" value="Regulatory protein AraC"/>
    <property type="match status" value="1"/>
</dbReference>
<dbReference type="STRING" id="410764.GA0061103_3534"/>
<dbReference type="InterPro" id="IPR037923">
    <property type="entry name" value="HTH-like"/>
</dbReference>
<dbReference type="SMART" id="SM00342">
    <property type="entry name" value="HTH_ARAC"/>
    <property type="match status" value="1"/>
</dbReference>
<dbReference type="OrthoDB" id="110167at2"/>
<evidence type="ECO:0000259" key="4">
    <source>
        <dbReference type="PROSITE" id="PS01124"/>
    </source>
</evidence>
<dbReference type="AlphaFoldDB" id="A0A1C3VCY7"/>
<dbReference type="Pfam" id="PF02311">
    <property type="entry name" value="AraC_binding"/>
    <property type="match status" value="1"/>
</dbReference>
<dbReference type="SUPFAM" id="SSF46689">
    <property type="entry name" value="Homeodomain-like"/>
    <property type="match status" value="2"/>
</dbReference>
<keyword evidence="2 5" id="KW-0238">DNA-binding</keyword>
<dbReference type="Gene3D" id="2.60.120.10">
    <property type="entry name" value="Jelly Rolls"/>
    <property type="match status" value="1"/>
</dbReference>
<dbReference type="InterPro" id="IPR003313">
    <property type="entry name" value="AraC-bd"/>
</dbReference>
<dbReference type="PANTHER" id="PTHR46796">
    <property type="entry name" value="HTH-TYPE TRANSCRIPTIONAL ACTIVATOR RHAS-RELATED"/>
    <property type="match status" value="1"/>
</dbReference>
<dbReference type="Gene3D" id="1.10.10.60">
    <property type="entry name" value="Homeodomain-like"/>
    <property type="match status" value="2"/>
</dbReference>
<organism evidence="5 6">
    <name type="scientific">Rhizobium multihospitium</name>
    <dbReference type="NCBI Taxonomy" id="410764"/>
    <lineage>
        <taxon>Bacteria</taxon>
        <taxon>Pseudomonadati</taxon>
        <taxon>Pseudomonadota</taxon>
        <taxon>Alphaproteobacteria</taxon>
        <taxon>Hyphomicrobiales</taxon>
        <taxon>Rhizobiaceae</taxon>
        <taxon>Rhizobium/Agrobacterium group</taxon>
        <taxon>Rhizobium</taxon>
    </lineage>
</organism>
<evidence type="ECO:0000313" key="5">
    <source>
        <dbReference type="EMBL" id="SCB25633.1"/>
    </source>
</evidence>
<dbReference type="InterPro" id="IPR009057">
    <property type="entry name" value="Homeodomain-like_sf"/>
</dbReference>
<dbReference type="Proteomes" id="UP000199101">
    <property type="component" value="Unassembled WGS sequence"/>
</dbReference>
<sequence>MKSGQFRIYRSRLAGIEAVRAETGHSFPKHTHDQFGIGVIETGAQVSLSGRGMVQAEAGDIISVNPNEVHDGMPVSESRAWSMLYFDPRLIGDLLRDIGEGRFGAMEFPSPVIRDSEMGGHFKTLFSLLIEDAPEGSLLRDGLLLSLLAAVMREGAGGLREDAVPADINRARELIDDDPAAPLTLAELSELCGLSHFRFLRAFTKVTGLTPHAYLIQRRIHQARRLIAAGTSLAEAAFASGFSDQSHMTRLFVRNFGVSPGAYAAAIG</sequence>
<dbReference type="InterPro" id="IPR050204">
    <property type="entry name" value="AraC_XylS_family_regulators"/>
</dbReference>
<protein>
    <submittedName>
        <fullName evidence="5">AraC-type DNA-binding protein</fullName>
    </submittedName>
</protein>
<dbReference type="GO" id="GO:0043565">
    <property type="term" value="F:sequence-specific DNA binding"/>
    <property type="evidence" value="ECO:0007669"/>
    <property type="project" value="InterPro"/>
</dbReference>
<reference evidence="6" key="1">
    <citation type="submission" date="2016-08" db="EMBL/GenBank/DDBJ databases">
        <authorList>
            <person name="Varghese N."/>
            <person name="Submissions Spin"/>
        </authorList>
    </citation>
    <scope>NUCLEOTIDE SEQUENCE [LARGE SCALE GENOMIC DNA]</scope>
    <source>
        <strain evidence="6">HAMBI 2975</strain>
    </source>
</reference>
<dbReference type="InterPro" id="IPR018060">
    <property type="entry name" value="HTH_AraC"/>
</dbReference>
<dbReference type="EMBL" id="FMAG01000003">
    <property type="protein sequence ID" value="SCB25633.1"/>
    <property type="molecule type" value="Genomic_DNA"/>
</dbReference>
<gene>
    <name evidence="5" type="ORF">GA0061103_3534</name>
</gene>
<keyword evidence="6" id="KW-1185">Reference proteome</keyword>
<evidence type="ECO:0000313" key="6">
    <source>
        <dbReference type="Proteomes" id="UP000199101"/>
    </source>
</evidence>
<evidence type="ECO:0000256" key="2">
    <source>
        <dbReference type="ARBA" id="ARBA00023125"/>
    </source>
</evidence>
<dbReference type="GO" id="GO:0003700">
    <property type="term" value="F:DNA-binding transcription factor activity"/>
    <property type="evidence" value="ECO:0007669"/>
    <property type="project" value="InterPro"/>
</dbReference>
<feature type="domain" description="HTH araC/xylS-type" evidence="4">
    <location>
        <begin position="169"/>
        <end position="266"/>
    </location>
</feature>
<accession>A0A1C3VCY7</accession>
<name>A0A1C3VCY7_9HYPH</name>
<keyword evidence="1" id="KW-0805">Transcription regulation</keyword>
<dbReference type="PROSITE" id="PS01124">
    <property type="entry name" value="HTH_ARAC_FAMILY_2"/>
    <property type="match status" value="1"/>
</dbReference>
<evidence type="ECO:0000256" key="3">
    <source>
        <dbReference type="ARBA" id="ARBA00023163"/>
    </source>
</evidence>